<reference evidence="1" key="1">
    <citation type="submission" date="2020-01" db="EMBL/GenBank/DDBJ databases">
        <authorList>
            <consortium name="DOE Joint Genome Institute"/>
            <person name="Haridas S."/>
            <person name="Albert R."/>
            <person name="Binder M."/>
            <person name="Bloem J."/>
            <person name="Labutti K."/>
            <person name="Salamov A."/>
            <person name="Andreopoulos B."/>
            <person name="Baker S.E."/>
            <person name="Barry K."/>
            <person name="Bills G."/>
            <person name="Bluhm B.H."/>
            <person name="Cannon C."/>
            <person name="Castanera R."/>
            <person name="Culley D.E."/>
            <person name="Daum C."/>
            <person name="Ezra D."/>
            <person name="Gonzalez J.B."/>
            <person name="Henrissat B."/>
            <person name="Kuo A."/>
            <person name="Liang C."/>
            <person name="Lipzen A."/>
            <person name="Lutzoni F."/>
            <person name="Magnuson J."/>
            <person name="Mondo S."/>
            <person name="Nolan M."/>
            <person name="Ohm R."/>
            <person name="Pangilinan J."/>
            <person name="Park H.-J."/>
            <person name="Ramirez L."/>
            <person name="Alfaro M."/>
            <person name="Sun H."/>
            <person name="Tritt A."/>
            <person name="Yoshinaga Y."/>
            <person name="Zwiers L.-H."/>
            <person name="Turgeon B.G."/>
            <person name="Goodwin S.B."/>
            <person name="Spatafora J.W."/>
            <person name="Crous P.W."/>
            <person name="Grigoriev I.V."/>
        </authorList>
    </citation>
    <scope>NUCLEOTIDE SEQUENCE</scope>
    <source>
        <strain evidence="1">P77</strain>
    </source>
</reference>
<evidence type="ECO:0000313" key="1">
    <source>
        <dbReference type="EMBL" id="KAF1828335.1"/>
    </source>
</evidence>
<keyword evidence="2" id="KW-1185">Reference proteome</keyword>
<accession>A0A6A5JVG8</accession>
<gene>
    <name evidence="1" type="ORF">BDW02DRAFT_574959</name>
</gene>
<dbReference type="OrthoDB" id="5396328at2759"/>
<name>A0A6A5JVG8_9PLEO</name>
<sequence length="189" mass="21003">MILIDEPTKRHMCPVTLFLSMAIADGVIEGIDRSSEIASLFRSYQHSGWLLLPYKQDTSQLPVLRRTGNRTRVISSCGIKPLVLYTMMQALLDRAGHGETFATMLRDIRNATQREKRRKTTAVYPDAETILVGRGQAKCLSAILASEVVASQETNTFHTPASSKSPYPLPHVVDVQLRYCKQLGAGDEV</sequence>
<dbReference type="Proteomes" id="UP000800040">
    <property type="component" value="Unassembled WGS sequence"/>
</dbReference>
<organism evidence="1 2">
    <name type="scientific">Decorospora gaudefroyi</name>
    <dbReference type="NCBI Taxonomy" id="184978"/>
    <lineage>
        <taxon>Eukaryota</taxon>
        <taxon>Fungi</taxon>
        <taxon>Dikarya</taxon>
        <taxon>Ascomycota</taxon>
        <taxon>Pezizomycotina</taxon>
        <taxon>Dothideomycetes</taxon>
        <taxon>Pleosporomycetidae</taxon>
        <taxon>Pleosporales</taxon>
        <taxon>Pleosporineae</taxon>
        <taxon>Pleosporaceae</taxon>
        <taxon>Decorospora</taxon>
    </lineage>
</organism>
<dbReference type="AlphaFoldDB" id="A0A6A5JVG8"/>
<protein>
    <submittedName>
        <fullName evidence="1">Uncharacterized protein</fullName>
    </submittedName>
</protein>
<evidence type="ECO:0000313" key="2">
    <source>
        <dbReference type="Proteomes" id="UP000800040"/>
    </source>
</evidence>
<dbReference type="EMBL" id="ML975566">
    <property type="protein sequence ID" value="KAF1828335.1"/>
    <property type="molecule type" value="Genomic_DNA"/>
</dbReference>
<proteinExistence type="predicted"/>